<protein>
    <submittedName>
        <fullName evidence="1">Uncharacterized protein</fullName>
    </submittedName>
</protein>
<dbReference type="Proteomes" id="UP001054945">
    <property type="component" value="Unassembled WGS sequence"/>
</dbReference>
<gene>
    <name evidence="1" type="ORF">CEXT_766771</name>
</gene>
<proteinExistence type="predicted"/>
<evidence type="ECO:0000313" key="2">
    <source>
        <dbReference type="Proteomes" id="UP001054945"/>
    </source>
</evidence>
<sequence length="89" mass="9978">MALDFYICPTITPNYGSTTLFTSTFGKQSHPAECPLVHSNDLLDSDIPNSEDLQMTARIHCFRPRKFVRMTVAQQRASLTNGITGNCHF</sequence>
<organism evidence="1 2">
    <name type="scientific">Caerostris extrusa</name>
    <name type="common">Bark spider</name>
    <name type="synonym">Caerostris bankana</name>
    <dbReference type="NCBI Taxonomy" id="172846"/>
    <lineage>
        <taxon>Eukaryota</taxon>
        <taxon>Metazoa</taxon>
        <taxon>Ecdysozoa</taxon>
        <taxon>Arthropoda</taxon>
        <taxon>Chelicerata</taxon>
        <taxon>Arachnida</taxon>
        <taxon>Araneae</taxon>
        <taxon>Araneomorphae</taxon>
        <taxon>Entelegynae</taxon>
        <taxon>Araneoidea</taxon>
        <taxon>Araneidae</taxon>
        <taxon>Caerostris</taxon>
    </lineage>
</organism>
<keyword evidence="2" id="KW-1185">Reference proteome</keyword>
<name>A0AAV4WFV5_CAEEX</name>
<dbReference type="AlphaFoldDB" id="A0AAV4WFV5"/>
<accession>A0AAV4WFV5</accession>
<evidence type="ECO:0000313" key="1">
    <source>
        <dbReference type="EMBL" id="GIY80729.1"/>
    </source>
</evidence>
<reference evidence="1 2" key="1">
    <citation type="submission" date="2021-06" db="EMBL/GenBank/DDBJ databases">
        <title>Caerostris extrusa draft genome.</title>
        <authorList>
            <person name="Kono N."/>
            <person name="Arakawa K."/>
        </authorList>
    </citation>
    <scope>NUCLEOTIDE SEQUENCE [LARGE SCALE GENOMIC DNA]</scope>
</reference>
<dbReference type="EMBL" id="BPLR01016048">
    <property type="protein sequence ID" value="GIY80729.1"/>
    <property type="molecule type" value="Genomic_DNA"/>
</dbReference>
<comment type="caution">
    <text evidence="1">The sequence shown here is derived from an EMBL/GenBank/DDBJ whole genome shotgun (WGS) entry which is preliminary data.</text>
</comment>